<dbReference type="Gene3D" id="1.10.150.20">
    <property type="entry name" value="5' to 3' exonuclease, C-terminal subdomain"/>
    <property type="match status" value="1"/>
</dbReference>
<reference evidence="7" key="1">
    <citation type="submission" date="2018-05" db="EMBL/GenBank/DDBJ databases">
        <authorList>
            <person name="Lanie J.A."/>
            <person name="Ng W.-L."/>
            <person name="Kazmierczak K.M."/>
            <person name="Andrzejewski T.M."/>
            <person name="Davidsen T.M."/>
            <person name="Wayne K.J."/>
            <person name="Tettelin H."/>
            <person name="Glass J.I."/>
            <person name="Rusch D."/>
            <person name="Podicherti R."/>
            <person name="Tsui H.-C.T."/>
            <person name="Winkler M.E."/>
        </authorList>
    </citation>
    <scope>NUCLEOTIDE SEQUENCE</scope>
</reference>
<sequence>MSLIGAVEGVLEQAGPEFAYIRVGGILLEIAVPSRDLQQLGDLGTEVRLWTQLIVREDDLQLYGFVVEEDKRLFQALIGVSGVGPKVALGVQSVLKAETLAVAIAENDVEAITRAPGVGRRTAERIILDLKTKIQEDFVQLLGKVIDQPNSGQQEAIHALVALGYSRQEAGQVVSAEIEQSLSVEERVRRALQRIGR</sequence>
<dbReference type="Gene3D" id="1.10.8.10">
    <property type="entry name" value="DNA helicase RuvA subunit, C-terminal domain"/>
    <property type="match status" value="1"/>
</dbReference>
<dbReference type="EMBL" id="UINC01186996">
    <property type="protein sequence ID" value="SVD99490.1"/>
    <property type="molecule type" value="Genomic_DNA"/>
</dbReference>
<proteinExistence type="inferred from homology"/>
<dbReference type="CDD" id="cd14332">
    <property type="entry name" value="UBA_RuvA_C"/>
    <property type="match status" value="1"/>
</dbReference>
<feature type="domain" description="DNA helicase Holliday junction RuvA type" evidence="5">
    <location>
        <begin position="4"/>
        <end position="64"/>
    </location>
</feature>
<evidence type="ECO:0000259" key="6">
    <source>
        <dbReference type="Pfam" id="PF07499"/>
    </source>
</evidence>
<dbReference type="InterPro" id="IPR036267">
    <property type="entry name" value="RuvA_C_sf"/>
</dbReference>
<name>A0A382ZW47_9ZZZZ</name>
<dbReference type="InterPro" id="IPR011114">
    <property type="entry name" value="RuvA_C"/>
</dbReference>
<evidence type="ECO:0000256" key="2">
    <source>
        <dbReference type="ARBA" id="ARBA00022763"/>
    </source>
</evidence>
<dbReference type="HAMAP" id="MF_00031">
    <property type="entry name" value="DNA_HJ_migration_RuvA"/>
    <property type="match status" value="1"/>
</dbReference>
<gene>
    <name evidence="7" type="ORF">METZ01_LOCUS452344</name>
</gene>
<dbReference type="GO" id="GO:0009378">
    <property type="term" value="F:four-way junction helicase activity"/>
    <property type="evidence" value="ECO:0007669"/>
    <property type="project" value="InterPro"/>
</dbReference>
<evidence type="ECO:0000256" key="3">
    <source>
        <dbReference type="ARBA" id="ARBA00023125"/>
    </source>
</evidence>
<accession>A0A382ZW47</accession>
<dbReference type="InterPro" id="IPR010994">
    <property type="entry name" value="RuvA_2-like"/>
</dbReference>
<keyword evidence="2" id="KW-0227">DNA damage</keyword>
<dbReference type="InterPro" id="IPR012340">
    <property type="entry name" value="NA-bd_OB-fold"/>
</dbReference>
<dbReference type="GO" id="GO:0006310">
    <property type="term" value="P:DNA recombination"/>
    <property type="evidence" value="ECO:0007669"/>
    <property type="project" value="InterPro"/>
</dbReference>
<dbReference type="Pfam" id="PF01330">
    <property type="entry name" value="RuvA_N"/>
    <property type="match status" value="1"/>
</dbReference>
<keyword evidence="3" id="KW-0238">DNA-binding</keyword>
<dbReference type="GO" id="GO:0003677">
    <property type="term" value="F:DNA binding"/>
    <property type="evidence" value="ECO:0007669"/>
    <property type="project" value="UniProtKB-KW"/>
</dbReference>
<keyword evidence="4" id="KW-0234">DNA repair</keyword>
<evidence type="ECO:0000313" key="7">
    <source>
        <dbReference type="EMBL" id="SVD99490.1"/>
    </source>
</evidence>
<dbReference type="Pfam" id="PF14520">
    <property type="entry name" value="HHH_5"/>
    <property type="match status" value="1"/>
</dbReference>
<evidence type="ECO:0000256" key="1">
    <source>
        <dbReference type="ARBA" id="ARBA00022490"/>
    </source>
</evidence>
<organism evidence="7">
    <name type="scientific">marine metagenome</name>
    <dbReference type="NCBI Taxonomy" id="408172"/>
    <lineage>
        <taxon>unclassified sequences</taxon>
        <taxon>metagenomes</taxon>
        <taxon>ecological metagenomes</taxon>
    </lineage>
</organism>
<dbReference type="GO" id="GO:0006281">
    <property type="term" value="P:DNA repair"/>
    <property type="evidence" value="ECO:0007669"/>
    <property type="project" value="UniProtKB-KW"/>
</dbReference>
<dbReference type="AlphaFoldDB" id="A0A382ZW47"/>
<dbReference type="GO" id="GO:0009379">
    <property type="term" value="C:Holliday junction helicase complex"/>
    <property type="evidence" value="ECO:0007669"/>
    <property type="project" value="InterPro"/>
</dbReference>
<dbReference type="Pfam" id="PF07499">
    <property type="entry name" value="RuvA_C"/>
    <property type="match status" value="1"/>
</dbReference>
<dbReference type="SUPFAM" id="SSF47781">
    <property type="entry name" value="RuvA domain 2-like"/>
    <property type="match status" value="1"/>
</dbReference>
<dbReference type="NCBIfam" id="TIGR00084">
    <property type="entry name" value="ruvA"/>
    <property type="match status" value="1"/>
</dbReference>
<evidence type="ECO:0008006" key="8">
    <source>
        <dbReference type="Google" id="ProtNLM"/>
    </source>
</evidence>
<dbReference type="Gene3D" id="2.40.50.140">
    <property type="entry name" value="Nucleic acid-binding proteins"/>
    <property type="match status" value="1"/>
</dbReference>
<evidence type="ECO:0000256" key="4">
    <source>
        <dbReference type="ARBA" id="ARBA00023204"/>
    </source>
</evidence>
<dbReference type="GO" id="GO:0005524">
    <property type="term" value="F:ATP binding"/>
    <property type="evidence" value="ECO:0007669"/>
    <property type="project" value="InterPro"/>
</dbReference>
<protein>
    <recommendedName>
        <fullName evidence="8">DNA helicase Holliday junction RuvA type domain-containing protein</fullName>
    </recommendedName>
</protein>
<dbReference type="InterPro" id="IPR000085">
    <property type="entry name" value="RuvA"/>
</dbReference>
<keyword evidence="1" id="KW-0963">Cytoplasm</keyword>
<feature type="domain" description="Holliday junction DNA helicase RuvA C-terminal" evidence="6">
    <location>
        <begin position="153"/>
        <end position="195"/>
    </location>
</feature>
<dbReference type="InterPro" id="IPR013849">
    <property type="entry name" value="DNA_helicase_Holl-junc_RuvA_I"/>
</dbReference>
<dbReference type="SUPFAM" id="SSF50249">
    <property type="entry name" value="Nucleic acid-binding proteins"/>
    <property type="match status" value="1"/>
</dbReference>
<dbReference type="SUPFAM" id="SSF46929">
    <property type="entry name" value="DNA helicase RuvA subunit, C-terminal domain"/>
    <property type="match status" value="1"/>
</dbReference>
<evidence type="ECO:0000259" key="5">
    <source>
        <dbReference type="Pfam" id="PF01330"/>
    </source>
</evidence>